<comment type="subunit">
    <text evidence="4">Homotetramer.</text>
</comment>
<dbReference type="Gene3D" id="3.20.20.140">
    <property type="entry name" value="Metal-dependent hydrolases"/>
    <property type="match status" value="1"/>
</dbReference>
<dbReference type="GO" id="GO:0005737">
    <property type="term" value="C:cytoplasm"/>
    <property type="evidence" value="ECO:0007669"/>
    <property type="project" value="TreeGrafter"/>
</dbReference>
<dbReference type="EC" id="3.5.2.5" evidence="5"/>
<dbReference type="SUPFAM" id="SSF51556">
    <property type="entry name" value="Metallo-dependent hydrolases"/>
    <property type="match status" value="1"/>
</dbReference>
<comment type="similarity">
    <text evidence="3">Belongs to the metallo-dependent hydrolases superfamily. Allantoinase family.</text>
</comment>
<keyword evidence="9" id="KW-0862">Zinc</keyword>
<dbReference type="GO" id="GO:0008270">
    <property type="term" value="F:zinc ion binding"/>
    <property type="evidence" value="ECO:0007669"/>
    <property type="project" value="InterPro"/>
</dbReference>
<proteinExistence type="inferred from homology"/>
<evidence type="ECO:0000313" key="11">
    <source>
        <dbReference type="EMBL" id="TQM96538.1"/>
    </source>
</evidence>
<protein>
    <recommendedName>
        <fullName evidence="5">allantoinase</fullName>
        <ecNumber evidence="5">3.5.2.5</ecNumber>
    </recommendedName>
</protein>
<evidence type="ECO:0000256" key="9">
    <source>
        <dbReference type="ARBA" id="ARBA00022833"/>
    </source>
</evidence>
<reference evidence="11 12" key="1">
    <citation type="submission" date="2019-06" db="EMBL/GenBank/DDBJ databases">
        <title>Sequencing the genomes of 1000 actinobacteria strains.</title>
        <authorList>
            <person name="Klenk H.-P."/>
        </authorList>
    </citation>
    <scope>NUCLEOTIDE SEQUENCE [LARGE SCALE GENOMIC DNA]</scope>
    <source>
        <strain evidence="11 12">DSM 12362</strain>
    </source>
</reference>
<dbReference type="InterPro" id="IPR006680">
    <property type="entry name" value="Amidohydro-rel"/>
</dbReference>
<feature type="domain" description="Amidohydrolase-related" evidence="10">
    <location>
        <begin position="56"/>
        <end position="430"/>
    </location>
</feature>
<dbReference type="InterPro" id="IPR032466">
    <property type="entry name" value="Metal_Hydrolase"/>
</dbReference>
<dbReference type="EMBL" id="VFPU01000001">
    <property type="protein sequence ID" value="TQM96538.1"/>
    <property type="molecule type" value="Genomic_DNA"/>
</dbReference>
<evidence type="ECO:0000313" key="12">
    <source>
        <dbReference type="Proteomes" id="UP000315133"/>
    </source>
</evidence>
<dbReference type="Pfam" id="PF01979">
    <property type="entry name" value="Amidohydro_1"/>
    <property type="match status" value="1"/>
</dbReference>
<evidence type="ECO:0000256" key="8">
    <source>
        <dbReference type="ARBA" id="ARBA00022801"/>
    </source>
</evidence>
<dbReference type="PANTHER" id="PTHR43668">
    <property type="entry name" value="ALLANTOINASE"/>
    <property type="match status" value="1"/>
</dbReference>
<evidence type="ECO:0000256" key="6">
    <source>
        <dbReference type="ARBA" id="ARBA00022631"/>
    </source>
</evidence>
<keyword evidence="12" id="KW-1185">Reference proteome</keyword>
<evidence type="ECO:0000259" key="10">
    <source>
        <dbReference type="Pfam" id="PF01979"/>
    </source>
</evidence>
<dbReference type="InterPro" id="IPR017593">
    <property type="entry name" value="Allantoinase"/>
</dbReference>
<evidence type="ECO:0000256" key="5">
    <source>
        <dbReference type="ARBA" id="ARBA00012863"/>
    </source>
</evidence>
<gene>
    <name evidence="11" type="ORF">FB476_1406</name>
</gene>
<keyword evidence="7" id="KW-0479">Metal-binding</keyword>
<evidence type="ECO:0000256" key="4">
    <source>
        <dbReference type="ARBA" id="ARBA00011881"/>
    </source>
</evidence>
<evidence type="ECO:0000256" key="7">
    <source>
        <dbReference type="ARBA" id="ARBA00022723"/>
    </source>
</evidence>
<dbReference type="GO" id="GO:0004038">
    <property type="term" value="F:allantoinase activity"/>
    <property type="evidence" value="ECO:0007669"/>
    <property type="project" value="UniProtKB-EC"/>
</dbReference>
<comment type="cofactor">
    <cofactor evidence="1">
        <name>Zn(2+)</name>
        <dbReference type="ChEBI" id="CHEBI:29105"/>
    </cofactor>
</comment>
<evidence type="ECO:0000256" key="2">
    <source>
        <dbReference type="ARBA" id="ARBA00004968"/>
    </source>
</evidence>
<dbReference type="GO" id="GO:0050897">
    <property type="term" value="F:cobalt ion binding"/>
    <property type="evidence" value="ECO:0007669"/>
    <property type="project" value="InterPro"/>
</dbReference>
<dbReference type="FunFam" id="3.20.20.140:FF:000032">
    <property type="entry name" value="Allantoinase Dal1"/>
    <property type="match status" value="1"/>
</dbReference>
<dbReference type="PANTHER" id="PTHR43668:SF2">
    <property type="entry name" value="ALLANTOINASE"/>
    <property type="match status" value="1"/>
</dbReference>
<dbReference type="InterPro" id="IPR011059">
    <property type="entry name" value="Metal-dep_hydrolase_composite"/>
</dbReference>
<dbReference type="InterPro" id="IPR050138">
    <property type="entry name" value="DHOase/Allantoinase_Hydrolase"/>
</dbReference>
<keyword evidence="8" id="KW-0378">Hydrolase</keyword>
<dbReference type="GO" id="GO:0000256">
    <property type="term" value="P:allantoin catabolic process"/>
    <property type="evidence" value="ECO:0007669"/>
    <property type="project" value="InterPro"/>
</dbReference>
<name>A0A543KN84_9MICO</name>
<organism evidence="11 12">
    <name type="scientific">Ornithinimicrobium humiphilum</name>
    <dbReference type="NCBI Taxonomy" id="125288"/>
    <lineage>
        <taxon>Bacteria</taxon>
        <taxon>Bacillati</taxon>
        <taxon>Actinomycetota</taxon>
        <taxon>Actinomycetes</taxon>
        <taxon>Micrococcales</taxon>
        <taxon>Ornithinimicrobiaceae</taxon>
        <taxon>Ornithinimicrobium</taxon>
    </lineage>
</organism>
<accession>A0A543KN84</accession>
<dbReference type="AlphaFoldDB" id="A0A543KN84"/>
<dbReference type="RefSeq" id="WP_202876924.1">
    <property type="nucleotide sequence ID" value="NZ_BAAAIL010000003.1"/>
</dbReference>
<evidence type="ECO:0000256" key="3">
    <source>
        <dbReference type="ARBA" id="ARBA00010368"/>
    </source>
</evidence>
<comment type="caution">
    <text evidence="11">The sequence shown here is derived from an EMBL/GenBank/DDBJ whole genome shotgun (WGS) entry which is preliminary data.</text>
</comment>
<dbReference type="Proteomes" id="UP000315133">
    <property type="component" value="Unassembled WGS sequence"/>
</dbReference>
<evidence type="ECO:0000256" key="1">
    <source>
        <dbReference type="ARBA" id="ARBA00001947"/>
    </source>
</evidence>
<dbReference type="GO" id="GO:0006145">
    <property type="term" value="P:purine nucleobase catabolic process"/>
    <property type="evidence" value="ECO:0007669"/>
    <property type="project" value="TreeGrafter"/>
</dbReference>
<sequence>MAGADLDLVVRARRAVVGGRERPAVVGVRDGRIVMVGDGDDLPAAARTVELGEDEVLLPGLVDTHVHVNEPGRTEWEGFASATRAAAAGGVTTIVDMPLNSLPPTVTVDALREKQAAARDQVWVDVAFWGGAVPAHLGDLAALHEAGVMGFKCFLADSGVEEFPALDPETFARAAAETARLRTLLVVHAEDHATLAAAVADPPSTDYAGFLASRPPEAELVAIRRVVEEARRTGGRMHVLHLSAADAVPVLRTARAGGVDVTAETCPHYLAVAAEDVPVGGTEFKCCPPIREQDNQDRLWQALVDGDIDLVVTDHSPSTADLKHLDTGDFGTAWGGISSLQLGLPTVWTEARRRGVPLTSVVRWMATAPADRVGLTTKGRIQVGADADLVVLAPDEEWEVDVTALHHRNPVCAYAGRRLSGRVRRTWLHGIPVDPEGPARGRLLERGRA</sequence>
<dbReference type="NCBIfam" id="TIGR03178">
    <property type="entry name" value="allantoinase"/>
    <property type="match status" value="1"/>
</dbReference>
<dbReference type="SUPFAM" id="SSF51338">
    <property type="entry name" value="Composite domain of metallo-dependent hydrolases"/>
    <property type="match status" value="1"/>
</dbReference>
<comment type="pathway">
    <text evidence="2">Nitrogen metabolism; (S)-allantoin degradation; allantoate from (S)-allantoin: step 1/1.</text>
</comment>
<keyword evidence="6" id="KW-0659">Purine metabolism</keyword>